<proteinExistence type="predicted"/>
<name>A0A845E3C5_9BACI</name>
<reference evidence="1 2" key="1">
    <citation type="submission" date="2019-11" db="EMBL/GenBank/DDBJ databases">
        <title>Genome sequences of 17 halophilic strains isolated from different environments.</title>
        <authorList>
            <person name="Furrow R.E."/>
        </authorList>
    </citation>
    <scope>NUCLEOTIDE SEQUENCE [LARGE SCALE GENOMIC DNA]</scope>
    <source>
        <strain evidence="1 2">22505_10_Sand</strain>
    </source>
</reference>
<protein>
    <submittedName>
        <fullName evidence="1">Uncharacterized protein</fullName>
    </submittedName>
</protein>
<dbReference type="Proteomes" id="UP000447393">
    <property type="component" value="Unassembled WGS sequence"/>
</dbReference>
<gene>
    <name evidence="1" type="ORF">GLV98_12335</name>
</gene>
<dbReference type="EMBL" id="WMEZ01000004">
    <property type="protein sequence ID" value="MYL50277.1"/>
    <property type="molecule type" value="Genomic_DNA"/>
</dbReference>
<organism evidence="1 2">
    <name type="scientific">Halobacillus litoralis</name>
    <dbReference type="NCBI Taxonomy" id="45668"/>
    <lineage>
        <taxon>Bacteria</taxon>
        <taxon>Bacillati</taxon>
        <taxon>Bacillota</taxon>
        <taxon>Bacilli</taxon>
        <taxon>Bacillales</taxon>
        <taxon>Bacillaceae</taxon>
        <taxon>Halobacillus</taxon>
    </lineage>
</organism>
<comment type="caution">
    <text evidence="1">The sequence shown here is derived from an EMBL/GenBank/DDBJ whole genome shotgun (WGS) entry which is preliminary data.</text>
</comment>
<dbReference type="OrthoDB" id="2925388at2"/>
<dbReference type="RefSeq" id="WP_160915588.1">
    <property type="nucleotide sequence ID" value="NZ_WMEZ01000004.1"/>
</dbReference>
<sequence>MKVSELDFKTKHVIEQLHNMGYTDTEGLTYDELVSKLAMARAMEVDVASDENKWF</sequence>
<evidence type="ECO:0000313" key="2">
    <source>
        <dbReference type="Proteomes" id="UP000447393"/>
    </source>
</evidence>
<accession>A0A845E3C5</accession>
<dbReference type="AlphaFoldDB" id="A0A845E3C5"/>
<evidence type="ECO:0000313" key="1">
    <source>
        <dbReference type="EMBL" id="MYL50277.1"/>
    </source>
</evidence>